<dbReference type="PROSITE" id="PS50222">
    <property type="entry name" value="EF_HAND_2"/>
    <property type="match status" value="1"/>
</dbReference>
<protein>
    <recommendedName>
        <fullName evidence="2">EF-hand domain-containing protein</fullName>
    </recommendedName>
</protein>
<gene>
    <name evidence="3" type="ORF">BDV26DRAFT_255173</name>
</gene>
<dbReference type="InterPro" id="IPR011992">
    <property type="entry name" value="EF-hand-dom_pair"/>
</dbReference>
<accession>A0A5N7BIK7</accession>
<dbReference type="OrthoDB" id="10364158at2759"/>
<evidence type="ECO:0000313" key="4">
    <source>
        <dbReference type="Proteomes" id="UP000326198"/>
    </source>
</evidence>
<feature type="non-terminal residue" evidence="3">
    <location>
        <position position="104"/>
    </location>
</feature>
<evidence type="ECO:0000313" key="3">
    <source>
        <dbReference type="EMBL" id="KAE8381630.1"/>
    </source>
</evidence>
<dbReference type="InterPro" id="IPR018247">
    <property type="entry name" value="EF_Hand_1_Ca_BS"/>
</dbReference>
<evidence type="ECO:0000259" key="2">
    <source>
        <dbReference type="PROSITE" id="PS50222"/>
    </source>
</evidence>
<keyword evidence="4" id="KW-1185">Reference proteome</keyword>
<reference evidence="3 4" key="1">
    <citation type="submission" date="2019-04" db="EMBL/GenBank/DDBJ databases">
        <title>Friends and foes A comparative genomics studyof 23 Aspergillus species from section Flavi.</title>
        <authorList>
            <consortium name="DOE Joint Genome Institute"/>
            <person name="Kjaerbolling I."/>
            <person name="Vesth T."/>
            <person name="Frisvad J.C."/>
            <person name="Nybo J.L."/>
            <person name="Theobald S."/>
            <person name="Kildgaard S."/>
            <person name="Isbrandt T."/>
            <person name="Kuo A."/>
            <person name="Sato A."/>
            <person name="Lyhne E.K."/>
            <person name="Kogle M.E."/>
            <person name="Wiebenga A."/>
            <person name="Kun R.S."/>
            <person name="Lubbers R.J."/>
            <person name="Makela M.R."/>
            <person name="Barry K."/>
            <person name="Chovatia M."/>
            <person name="Clum A."/>
            <person name="Daum C."/>
            <person name="Haridas S."/>
            <person name="He G."/>
            <person name="LaButti K."/>
            <person name="Lipzen A."/>
            <person name="Mondo S."/>
            <person name="Riley R."/>
            <person name="Salamov A."/>
            <person name="Simmons B.A."/>
            <person name="Magnuson J.K."/>
            <person name="Henrissat B."/>
            <person name="Mortensen U.H."/>
            <person name="Larsen T.O."/>
            <person name="Devries R.P."/>
            <person name="Grigoriev I.V."/>
            <person name="Machida M."/>
            <person name="Baker S.E."/>
            <person name="Andersen M.R."/>
        </authorList>
    </citation>
    <scope>NUCLEOTIDE SEQUENCE [LARGE SCALE GENOMIC DNA]</scope>
    <source>
        <strain evidence="3 4">IBT 29228</strain>
    </source>
</reference>
<feature type="domain" description="EF-hand" evidence="2">
    <location>
        <begin position="50"/>
        <end position="85"/>
    </location>
</feature>
<proteinExistence type="predicted"/>
<dbReference type="PROSITE" id="PS00018">
    <property type="entry name" value="EF_HAND_1"/>
    <property type="match status" value="1"/>
</dbReference>
<organism evidence="3 4">
    <name type="scientific">Aspergillus bertholletiae</name>
    <dbReference type="NCBI Taxonomy" id="1226010"/>
    <lineage>
        <taxon>Eukaryota</taxon>
        <taxon>Fungi</taxon>
        <taxon>Dikarya</taxon>
        <taxon>Ascomycota</taxon>
        <taxon>Pezizomycotina</taxon>
        <taxon>Eurotiomycetes</taxon>
        <taxon>Eurotiomycetidae</taxon>
        <taxon>Eurotiales</taxon>
        <taxon>Aspergillaceae</taxon>
        <taxon>Aspergillus</taxon>
        <taxon>Aspergillus subgen. Circumdati</taxon>
    </lineage>
</organism>
<dbReference type="EMBL" id="ML736169">
    <property type="protein sequence ID" value="KAE8381630.1"/>
    <property type="molecule type" value="Genomic_DNA"/>
</dbReference>
<name>A0A5N7BIK7_9EURO</name>
<dbReference type="Gene3D" id="1.10.238.10">
    <property type="entry name" value="EF-hand"/>
    <property type="match status" value="1"/>
</dbReference>
<dbReference type="Proteomes" id="UP000326198">
    <property type="component" value="Unassembled WGS sequence"/>
</dbReference>
<sequence length="104" mass="12116">MPDKTAKKIVWEAYYSAGFIYTIMHIWESLKDKKSVGLSQKEVADKLFDGKEKAAEEFIKWADTNKDGKIDFFEFFSALLEYDYQEGYPFALLMIAPGDRPERN</sequence>
<dbReference type="SUPFAM" id="SSF47473">
    <property type="entry name" value="EF-hand"/>
    <property type="match status" value="1"/>
</dbReference>
<evidence type="ECO:0000256" key="1">
    <source>
        <dbReference type="ARBA" id="ARBA00022837"/>
    </source>
</evidence>
<dbReference type="AlphaFoldDB" id="A0A5N7BIK7"/>
<dbReference type="GO" id="GO:0005509">
    <property type="term" value="F:calcium ion binding"/>
    <property type="evidence" value="ECO:0007669"/>
    <property type="project" value="InterPro"/>
</dbReference>
<keyword evidence="1" id="KW-0106">Calcium</keyword>
<dbReference type="InterPro" id="IPR002048">
    <property type="entry name" value="EF_hand_dom"/>
</dbReference>